<evidence type="ECO:0000259" key="6">
    <source>
        <dbReference type="Pfam" id="PF08240"/>
    </source>
</evidence>
<gene>
    <name evidence="7" type="ORF">LK12_21770</name>
</gene>
<dbReference type="OrthoDB" id="9773078at2"/>
<organism evidence="7 8">
    <name type="scientific">Novosphingobium malaysiense</name>
    <dbReference type="NCBI Taxonomy" id="1348853"/>
    <lineage>
        <taxon>Bacteria</taxon>
        <taxon>Pseudomonadati</taxon>
        <taxon>Pseudomonadota</taxon>
        <taxon>Alphaproteobacteria</taxon>
        <taxon>Sphingomonadales</taxon>
        <taxon>Sphingomonadaceae</taxon>
        <taxon>Novosphingobium</taxon>
    </lineage>
</organism>
<dbReference type="Pfam" id="PF08240">
    <property type="entry name" value="ADH_N"/>
    <property type="match status" value="1"/>
</dbReference>
<dbReference type="STRING" id="1348853.LK12_21770"/>
<keyword evidence="2 4" id="KW-0862">Zinc</keyword>
<comment type="caution">
    <text evidence="7">The sequence shown here is derived from an EMBL/GenBank/DDBJ whole genome shotgun (WGS) entry which is preliminary data.</text>
</comment>
<keyword evidence="1 4" id="KW-0479">Metal-binding</keyword>
<dbReference type="InterPro" id="IPR013149">
    <property type="entry name" value="ADH-like_C"/>
</dbReference>
<feature type="domain" description="Alcohol dehydrogenase-like C-terminal" evidence="5">
    <location>
        <begin position="173"/>
        <end position="302"/>
    </location>
</feature>
<keyword evidence="3" id="KW-0560">Oxidoreductase</keyword>
<evidence type="ECO:0000256" key="4">
    <source>
        <dbReference type="RuleBase" id="RU361277"/>
    </source>
</evidence>
<evidence type="ECO:0000313" key="7">
    <source>
        <dbReference type="EMBL" id="KHK89158.1"/>
    </source>
</evidence>
<dbReference type="InterPro" id="IPR002328">
    <property type="entry name" value="ADH_Zn_CS"/>
</dbReference>
<accession>A0A0B1ZIS2</accession>
<dbReference type="PANTHER" id="PTHR43401:SF2">
    <property type="entry name" value="L-THREONINE 3-DEHYDROGENASE"/>
    <property type="match status" value="1"/>
</dbReference>
<keyword evidence="8" id="KW-1185">Reference proteome</keyword>
<dbReference type="Gene3D" id="3.90.180.10">
    <property type="entry name" value="Medium-chain alcohol dehydrogenases, catalytic domain"/>
    <property type="match status" value="1"/>
</dbReference>
<evidence type="ECO:0000256" key="1">
    <source>
        <dbReference type="ARBA" id="ARBA00022723"/>
    </source>
</evidence>
<evidence type="ECO:0008006" key="9">
    <source>
        <dbReference type="Google" id="ProtNLM"/>
    </source>
</evidence>
<dbReference type="SUPFAM" id="SSF50129">
    <property type="entry name" value="GroES-like"/>
    <property type="match status" value="1"/>
</dbReference>
<dbReference type="InterPro" id="IPR011032">
    <property type="entry name" value="GroES-like_sf"/>
</dbReference>
<evidence type="ECO:0000313" key="8">
    <source>
        <dbReference type="Proteomes" id="UP000031057"/>
    </source>
</evidence>
<dbReference type="InterPro" id="IPR036291">
    <property type="entry name" value="NAD(P)-bd_dom_sf"/>
</dbReference>
<name>A0A0B1ZIS2_9SPHN</name>
<comment type="cofactor">
    <cofactor evidence="4">
        <name>Zn(2+)</name>
        <dbReference type="ChEBI" id="CHEBI:29105"/>
    </cofactor>
</comment>
<dbReference type="PROSITE" id="PS00059">
    <property type="entry name" value="ADH_ZINC"/>
    <property type="match status" value="1"/>
</dbReference>
<proteinExistence type="inferred from homology"/>
<dbReference type="RefSeq" id="WP_039289785.1">
    <property type="nucleotide sequence ID" value="NZ_JTDI01000008.1"/>
</dbReference>
<dbReference type="Proteomes" id="UP000031057">
    <property type="component" value="Unassembled WGS sequence"/>
</dbReference>
<dbReference type="AlphaFoldDB" id="A0A0B1ZIS2"/>
<reference evidence="7 8" key="1">
    <citation type="submission" date="2014-10" db="EMBL/GenBank/DDBJ databases">
        <title>Genome sequence of Novosphingobium malaysiense MUSC 273(T).</title>
        <authorList>
            <person name="Lee L.-H."/>
        </authorList>
    </citation>
    <scope>NUCLEOTIDE SEQUENCE [LARGE SCALE GENOMIC DNA]</scope>
    <source>
        <strain evidence="7 8">MUSC 273</strain>
    </source>
</reference>
<protein>
    <recommendedName>
        <fullName evidence="9">Alcohol dehydrogenase</fullName>
    </recommendedName>
</protein>
<evidence type="ECO:0000256" key="3">
    <source>
        <dbReference type="ARBA" id="ARBA00023002"/>
    </source>
</evidence>
<dbReference type="GO" id="GO:0008270">
    <property type="term" value="F:zinc ion binding"/>
    <property type="evidence" value="ECO:0007669"/>
    <property type="project" value="InterPro"/>
</dbReference>
<dbReference type="Gene3D" id="3.40.50.720">
    <property type="entry name" value="NAD(P)-binding Rossmann-like Domain"/>
    <property type="match status" value="1"/>
</dbReference>
<dbReference type="PANTHER" id="PTHR43401">
    <property type="entry name" value="L-THREONINE 3-DEHYDROGENASE"/>
    <property type="match status" value="1"/>
</dbReference>
<evidence type="ECO:0000256" key="2">
    <source>
        <dbReference type="ARBA" id="ARBA00022833"/>
    </source>
</evidence>
<dbReference type="Pfam" id="PF00107">
    <property type="entry name" value="ADH_zinc_N"/>
    <property type="match status" value="1"/>
</dbReference>
<feature type="domain" description="Alcohol dehydrogenase-like N-terminal" evidence="6">
    <location>
        <begin position="25"/>
        <end position="133"/>
    </location>
</feature>
<dbReference type="InterPro" id="IPR013154">
    <property type="entry name" value="ADH-like_N"/>
</dbReference>
<comment type="similarity">
    <text evidence="4">Belongs to the zinc-containing alcohol dehydrogenase family.</text>
</comment>
<dbReference type="SUPFAM" id="SSF51735">
    <property type="entry name" value="NAD(P)-binding Rossmann-fold domains"/>
    <property type="match status" value="1"/>
</dbReference>
<dbReference type="EMBL" id="JTDI01000008">
    <property type="protein sequence ID" value="KHK89158.1"/>
    <property type="molecule type" value="Genomic_DNA"/>
</dbReference>
<dbReference type="InterPro" id="IPR050129">
    <property type="entry name" value="Zn_alcohol_dh"/>
</dbReference>
<dbReference type="GO" id="GO:0016491">
    <property type="term" value="F:oxidoreductase activity"/>
    <property type="evidence" value="ECO:0007669"/>
    <property type="project" value="UniProtKB-KW"/>
</dbReference>
<sequence>MKAAIFKKVGHPLSIEDVAMPEPASGELLLKVEACGVCASDTHAAAVPGYLQDGTILGHEFVGEVVAIGPGVSGWQIGQRATAMPHASCGQCEACAKGEFQRCRNLRYLGFTLDTAGAYAQFVRVRADCSVPVGKTVSTRDAAMIEPLAVGYDTARRARITPEDSVLIAGAGPIGLTIALWARHLGAADVVVSDLVDARLDVARQVGASAVINPQREERVSAAFERATGKAAPDVIIEAVGAPGMIQHCIDIAGYGTRIAVVGVCMHPDTFKPATAIRKAVELIFCMGYDRADWIDIISLLERKVIDPSPIVTAQIGFDEFPDRFEALKLPGSDLKVLLTPDMPAGT</sequence>
<evidence type="ECO:0000259" key="5">
    <source>
        <dbReference type="Pfam" id="PF00107"/>
    </source>
</evidence>